<keyword evidence="2" id="KW-1185">Reference proteome</keyword>
<evidence type="ECO:0000313" key="2">
    <source>
        <dbReference type="Proteomes" id="UP000003460"/>
    </source>
</evidence>
<dbReference type="EMBL" id="ACIJ02000016">
    <property type="protein sequence ID" value="EEX72227.1"/>
    <property type="molecule type" value="Genomic_DNA"/>
</dbReference>
<dbReference type="STRING" id="626522.GCWU000325_00689"/>
<reference evidence="1" key="1">
    <citation type="submission" date="2009-09" db="EMBL/GenBank/DDBJ databases">
        <authorList>
            <person name="Weinstock G."/>
            <person name="Sodergren E."/>
            <person name="Clifton S."/>
            <person name="Fulton L."/>
            <person name="Fulton B."/>
            <person name="Courtney L."/>
            <person name="Fronick C."/>
            <person name="Harrison M."/>
            <person name="Strong C."/>
            <person name="Farmer C."/>
            <person name="Delahaunty K."/>
            <person name="Markovic C."/>
            <person name="Hall O."/>
            <person name="Minx P."/>
            <person name="Tomlinson C."/>
            <person name="Mitreva M."/>
            <person name="Nelson J."/>
            <person name="Hou S."/>
            <person name="Wollam A."/>
            <person name="Pepin K.H."/>
            <person name="Johnson M."/>
            <person name="Bhonagiri V."/>
            <person name="Nash W.E."/>
            <person name="Warren W."/>
            <person name="Chinwalla A."/>
            <person name="Mardis E.R."/>
            <person name="Wilson R.K."/>
        </authorList>
    </citation>
    <scope>NUCLEOTIDE SEQUENCE [LARGE SCALE GENOMIC DNA]</scope>
    <source>
        <strain evidence="1">ATCC 51259</strain>
    </source>
</reference>
<protein>
    <submittedName>
        <fullName evidence="1">Uncharacterized protein</fullName>
    </submittedName>
</protein>
<dbReference type="AlphaFoldDB" id="C9LEQ8"/>
<evidence type="ECO:0000313" key="1">
    <source>
        <dbReference type="EMBL" id="EEX72227.1"/>
    </source>
</evidence>
<comment type="caution">
    <text evidence="1">The sequence shown here is derived from an EMBL/GenBank/DDBJ whole genome shotgun (WGS) entry which is preliminary data.</text>
</comment>
<gene>
    <name evidence="1" type="ORF">GCWU000325_00689</name>
</gene>
<accession>C9LEQ8</accession>
<organism evidence="1 2">
    <name type="scientific">Alloprevotella tannerae ATCC 51259</name>
    <dbReference type="NCBI Taxonomy" id="626522"/>
    <lineage>
        <taxon>Bacteria</taxon>
        <taxon>Pseudomonadati</taxon>
        <taxon>Bacteroidota</taxon>
        <taxon>Bacteroidia</taxon>
        <taxon>Bacteroidales</taxon>
        <taxon>Prevotellaceae</taxon>
        <taxon>Alloprevotella</taxon>
    </lineage>
</organism>
<name>C9LEQ8_9BACT</name>
<proteinExistence type="predicted"/>
<dbReference type="HOGENOM" id="CLU_2736730_0_0_10"/>
<dbReference type="Proteomes" id="UP000003460">
    <property type="component" value="Unassembled WGS sequence"/>
</dbReference>
<sequence length="71" mass="8535">MALLCLILSPQSEDTSFFCRCKVFRWKNKERFLMRAHFSFISHILQKETASCKMFLYFCHLNINFYTLSKA</sequence>